<evidence type="ECO:0000313" key="2">
    <source>
        <dbReference type="Proteomes" id="UP001601058"/>
    </source>
</evidence>
<dbReference type="RefSeq" id="WP_389222080.1">
    <property type="nucleotide sequence ID" value="NZ_JBIACJ010000010.1"/>
</dbReference>
<organism evidence="1 2">
    <name type="scientific">Cytobacillus mangrovibacter</name>
    <dbReference type="NCBI Taxonomy" id="3299024"/>
    <lineage>
        <taxon>Bacteria</taxon>
        <taxon>Bacillati</taxon>
        <taxon>Bacillota</taxon>
        <taxon>Bacilli</taxon>
        <taxon>Bacillales</taxon>
        <taxon>Bacillaceae</taxon>
        <taxon>Cytobacillus</taxon>
    </lineage>
</organism>
<evidence type="ECO:0000313" key="1">
    <source>
        <dbReference type="EMBL" id="MFE8698054.1"/>
    </source>
</evidence>
<evidence type="ECO:0008006" key="3">
    <source>
        <dbReference type="Google" id="ProtNLM"/>
    </source>
</evidence>
<gene>
    <name evidence="1" type="ORF">ACFYKT_17060</name>
</gene>
<dbReference type="EMBL" id="JBIACJ010000010">
    <property type="protein sequence ID" value="MFE8698054.1"/>
    <property type="molecule type" value="Genomic_DNA"/>
</dbReference>
<dbReference type="Gene3D" id="3.40.630.30">
    <property type="match status" value="1"/>
</dbReference>
<comment type="caution">
    <text evidence="1">The sequence shown here is derived from an EMBL/GenBank/DDBJ whole genome shotgun (WGS) entry which is preliminary data.</text>
</comment>
<reference evidence="1 2" key="1">
    <citation type="submission" date="2024-08" db="EMBL/GenBank/DDBJ databases">
        <title>Two novel Cytobacillus novel species.</title>
        <authorList>
            <person name="Liu G."/>
        </authorList>
    </citation>
    <scope>NUCLEOTIDE SEQUENCE [LARGE SCALE GENOMIC DNA]</scope>
    <source>
        <strain evidence="1 2">FJAT-53684</strain>
    </source>
</reference>
<proteinExistence type="predicted"/>
<protein>
    <recommendedName>
        <fullName evidence="3">N-acetyltransferase domain-containing protein</fullName>
    </recommendedName>
</protein>
<sequence length="147" mass="16729">MESIIRCAQAEDVTRLESFLEEAKLSVEGIQSSIENFLIMENHLGDIKATLGIEPLGKLGLLRSLVMRSETAERDLFILFEQMLMLARDRQLESIYLASNKKNSFEFFRLLGFTEEAASHLPEALLESQHVKHILAVDNSFFLKLSI</sequence>
<name>A0ABW6K1K2_9BACI</name>
<accession>A0ABW6K1K2</accession>
<keyword evidence="2" id="KW-1185">Reference proteome</keyword>
<dbReference type="Proteomes" id="UP001601058">
    <property type="component" value="Unassembled WGS sequence"/>
</dbReference>